<evidence type="ECO:0000313" key="5">
    <source>
        <dbReference type="Proteomes" id="UP000050562"/>
    </source>
</evidence>
<dbReference type="Gene3D" id="3.40.630.30">
    <property type="match status" value="1"/>
</dbReference>
<dbReference type="Proteomes" id="UP000050562">
    <property type="component" value="Unassembled WGS sequence"/>
</dbReference>
<evidence type="ECO:0000259" key="3">
    <source>
        <dbReference type="PROSITE" id="PS51186"/>
    </source>
</evidence>
<comment type="caution">
    <text evidence="4">The sequence shown here is derived from an EMBL/GenBank/DDBJ whole genome shotgun (WGS) entry which is preliminary data.</text>
</comment>
<dbReference type="CDD" id="cd04301">
    <property type="entry name" value="NAT_SF"/>
    <property type="match status" value="1"/>
</dbReference>
<keyword evidence="2" id="KW-0012">Acyltransferase</keyword>
<evidence type="ECO:0000313" key="4">
    <source>
        <dbReference type="EMBL" id="KPY30792.1"/>
    </source>
</evidence>
<dbReference type="EMBL" id="LJRC01000271">
    <property type="protein sequence ID" value="KPY30792.1"/>
    <property type="molecule type" value="Genomic_DNA"/>
</dbReference>
<dbReference type="AlphaFoldDB" id="A0A0N8SIX3"/>
<dbReference type="InterPro" id="IPR016181">
    <property type="entry name" value="Acyl_CoA_acyltransferase"/>
</dbReference>
<dbReference type="Pfam" id="PF13673">
    <property type="entry name" value="Acetyltransf_10"/>
    <property type="match status" value="1"/>
</dbReference>
<reference evidence="4 5" key="1">
    <citation type="submission" date="2015-09" db="EMBL/GenBank/DDBJ databases">
        <title>Genome announcement of multiple Pseudomonas syringae strains.</title>
        <authorList>
            <person name="Thakur S."/>
            <person name="Wang P.W."/>
            <person name="Gong Y."/>
            <person name="Weir B.S."/>
            <person name="Guttman D.S."/>
        </authorList>
    </citation>
    <scope>NUCLEOTIDE SEQUENCE [LARGE SCALE GENOMIC DNA]</scope>
    <source>
        <strain evidence="4 5">ICMP3956</strain>
    </source>
</reference>
<gene>
    <name evidence="4" type="ORF">ALO52_03806</name>
</gene>
<dbReference type="PATRIC" id="fig|251707.3.peg.4989"/>
<dbReference type="PANTHER" id="PTHR43800:SF1">
    <property type="entry name" value="PEPTIDYL-LYSINE N-ACETYLTRANSFERASE YJAB"/>
    <property type="match status" value="1"/>
</dbReference>
<dbReference type="PANTHER" id="PTHR43800">
    <property type="entry name" value="PEPTIDYL-LYSINE N-ACETYLTRANSFERASE YJAB"/>
    <property type="match status" value="1"/>
</dbReference>
<protein>
    <submittedName>
        <fullName evidence="4">GNAT family acetyltransferase</fullName>
    </submittedName>
</protein>
<dbReference type="PROSITE" id="PS51186">
    <property type="entry name" value="GNAT"/>
    <property type="match status" value="1"/>
</dbReference>
<sequence length="147" mass="16991">MEFYIPDKNDYPALVDLWERSVRTTHDFLPDAYITLLKDLLLRQYLDSVTLFCTRDAQLDITGFAGVNRSKLDMLFIDPEHRGEGMGSQLLTHAISQFHIYELDVNEQNPQALGFYLKHGFEVVSRSEVDGLGSPYPMLRLHLSRRD</sequence>
<dbReference type="RefSeq" id="WP_057410967.1">
    <property type="nucleotide sequence ID" value="NZ_LJRC01000271.1"/>
</dbReference>
<feature type="domain" description="N-acetyltransferase" evidence="3">
    <location>
        <begin position="1"/>
        <end position="143"/>
    </location>
</feature>
<evidence type="ECO:0000256" key="1">
    <source>
        <dbReference type="ARBA" id="ARBA00022679"/>
    </source>
</evidence>
<keyword evidence="1 4" id="KW-0808">Transferase</keyword>
<accession>A0A0N8SIX3</accession>
<proteinExistence type="predicted"/>
<dbReference type="InterPro" id="IPR000182">
    <property type="entry name" value="GNAT_dom"/>
</dbReference>
<dbReference type="SUPFAM" id="SSF55729">
    <property type="entry name" value="Acyl-CoA N-acyltransferases (Nat)"/>
    <property type="match status" value="1"/>
</dbReference>
<name>A0A0N8SIX3_9PSED</name>
<dbReference type="GO" id="GO:0016747">
    <property type="term" value="F:acyltransferase activity, transferring groups other than amino-acyl groups"/>
    <property type="evidence" value="ECO:0007669"/>
    <property type="project" value="InterPro"/>
</dbReference>
<organism evidence="4 5">
    <name type="scientific">Pseudomonas syringae pv. primulae</name>
    <dbReference type="NCBI Taxonomy" id="251707"/>
    <lineage>
        <taxon>Bacteria</taxon>
        <taxon>Pseudomonadati</taxon>
        <taxon>Pseudomonadota</taxon>
        <taxon>Gammaproteobacteria</taxon>
        <taxon>Pseudomonadales</taxon>
        <taxon>Pseudomonadaceae</taxon>
        <taxon>Pseudomonas</taxon>
    </lineage>
</organism>
<evidence type="ECO:0000256" key="2">
    <source>
        <dbReference type="ARBA" id="ARBA00023315"/>
    </source>
</evidence>